<protein>
    <submittedName>
        <fullName evidence="3">Uncharacterized protein</fullName>
    </submittedName>
</protein>
<evidence type="ECO:0000256" key="2">
    <source>
        <dbReference type="SAM" id="Phobius"/>
    </source>
</evidence>
<dbReference type="Gene3D" id="1.25.40.10">
    <property type="entry name" value="Tetratricopeptide repeat domain"/>
    <property type="match status" value="1"/>
</dbReference>
<dbReference type="AlphaFoldDB" id="A0A4S4LZ55"/>
<dbReference type="Proteomes" id="UP000310158">
    <property type="component" value="Unassembled WGS sequence"/>
</dbReference>
<reference evidence="3 4" key="1">
    <citation type="submission" date="2019-02" db="EMBL/GenBank/DDBJ databases">
        <title>Genome sequencing of the rare red list fungi Bondarzewia mesenterica.</title>
        <authorList>
            <person name="Buettner E."/>
            <person name="Kellner H."/>
        </authorList>
    </citation>
    <scope>NUCLEOTIDE SEQUENCE [LARGE SCALE GENOMIC DNA]</scope>
    <source>
        <strain evidence="3 4">DSM 108281</strain>
    </source>
</reference>
<evidence type="ECO:0000256" key="1">
    <source>
        <dbReference type="SAM" id="MobiDB-lite"/>
    </source>
</evidence>
<keyword evidence="2" id="KW-1133">Transmembrane helix</keyword>
<evidence type="ECO:0000313" key="4">
    <source>
        <dbReference type="Proteomes" id="UP000310158"/>
    </source>
</evidence>
<keyword evidence="2" id="KW-0472">Membrane</keyword>
<proteinExistence type="predicted"/>
<dbReference type="EMBL" id="SGPL01000096">
    <property type="protein sequence ID" value="THH17805.1"/>
    <property type="molecule type" value="Genomic_DNA"/>
</dbReference>
<comment type="caution">
    <text evidence="3">The sequence shown here is derived from an EMBL/GenBank/DDBJ whole genome shotgun (WGS) entry which is preliminary data.</text>
</comment>
<keyword evidence="2" id="KW-0812">Transmembrane</keyword>
<gene>
    <name evidence="3" type="ORF">EW146_g3067</name>
</gene>
<organism evidence="3 4">
    <name type="scientific">Bondarzewia mesenterica</name>
    <dbReference type="NCBI Taxonomy" id="1095465"/>
    <lineage>
        <taxon>Eukaryota</taxon>
        <taxon>Fungi</taxon>
        <taxon>Dikarya</taxon>
        <taxon>Basidiomycota</taxon>
        <taxon>Agaricomycotina</taxon>
        <taxon>Agaricomycetes</taxon>
        <taxon>Russulales</taxon>
        <taxon>Bondarzewiaceae</taxon>
        <taxon>Bondarzewia</taxon>
    </lineage>
</organism>
<feature type="region of interest" description="Disordered" evidence="1">
    <location>
        <begin position="1"/>
        <end position="41"/>
    </location>
</feature>
<feature type="transmembrane region" description="Helical" evidence="2">
    <location>
        <begin position="69"/>
        <end position="88"/>
    </location>
</feature>
<dbReference type="OrthoDB" id="2524554at2759"/>
<sequence>MLSRCKQRLRLPSFSPHSKPPLRLPRRYESTTKKSPTPWREELSSEPSVFIDENYAKHTLFAFGVFKRLIKFSLIGLFGTGILVWTAFEGTHMWVEKMELAPETDEETKKWEWDVDAEKWSGGVSGGTDSALGFKGRHALRSAWIAQNWGVGSSGNIMGSNAYSGKRGFGTGGLNVVEARLEYAQDFLNIAFEIALRKDESNVLKPHTVAEILVRHADVMERMGTHDGIFEARSELHRVWARLSGKGPEASRIALKLGDLNYRLGDAQDALTWWARSIHMVSGDDTKQVSPIPVIPASAPSSPSAQRTLASALVSLSAYYATSGQLRQAQTVEETALNLLRSIRPAESVFTATPPQALHALYLLHRSALISVHLAEVSYALRSPTDTCIQWLTRAAESSERVALTLTGLPRTHPDAPKSKIPHPPSSESPLLPVFSKSQSMKKPAKSLLRDARRSATEAWNLIGVLSEGKKDPSSMGKALECYERALGWAGVSTNKAGGIGQAGEGVLEAEWKVLWGNYVRVREAVRATNEK</sequence>
<name>A0A4S4LZ55_9AGAM</name>
<keyword evidence="4" id="KW-1185">Reference proteome</keyword>
<feature type="region of interest" description="Disordered" evidence="1">
    <location>
        <begin position="409"/>
        <end position="433"/>
    </location>
</feature>
<dbReference type="InterPro" id="IPR011990">
    <property type="entry name" value="TPR-like_helical_dom_sf"/>
</dbReference>
<accession>A0A4S4LZ55</accession>
<evidence type="ECO:0000313" key="3">
    <source>
        <dbReference type="EMBL" id="THH17805.1"/>
    </source>
</evidence>